<keyword evidence="1" id="KW-1133">Transmembrane helix</keyword>
<evidence type="ECO:0000256" key="1">
    <source>
        <dbReference type="SAM" id="Phobius"/>
    </source>
</evidence>
<feature type="signal peptide" evidence="2">
    <location>
        <begin position="1"/>
        <end position="48"/>
    </location>
</feature>
<dbReference type="InterPro" id="IPR017549">
    <property type="entry name" value="APMV_L690"/>
</dbReference>
<name>A0A7W7ZSA0_9BACT</name>
<evidence type="ECO:0000313" key="4">
    <source>
        <dbReference type="Proteomes" id="UP000584867"/>
    </source>
</evidence>
<feature type="transmembrane region" description="Helical" evidence="1">
    <location>
        <begin position="466"/>
        <end position="485"/>
    </location>
</feature>
<dbReference type="NCBIfam" id="TIGR03118">
    <property type="entry name" value="PEPCTERM_chp_1"/>
    <property type="match status" value="1"/>
</dbReference>
<evidence type="ECO:0000256" key="2">
    <source>
        <dbReference type="SAM" id="SignalP"/>
    </source>
</evidence>
<reference evidence="3 4" key="1">
    <citation type="submission" date="2020-08" db="EMBL/GenBank/DDBJ databases">
        <title>Genomic Encyclopedia of Type Strains, Phase IV (KMG-V): Genome sequencing to study the core and pangenomes of soil and plant-associated prokaryotes.</title>
        <authorList>
            <person name="Whitman W."/>
        </authorList>
    </citation>
    <scope>NUCLEOTIDE SEQUENCE [LARGE SCALE GENOMIC DNA]</scope>
    <source>
        <strain evidence="3 4">X5P3</strain>
    </source>
</reference>
<dbReference type="EMBL" id="JACHIO010000013">
    <property type="protein sequence ID" value="MBB5064858.1"/>
    <property type="molecule type" value="Genomic_DNA"/>
</dbReference>
<protein>
    <submittedName>
        <fullName evidence="3">Uncharacterized protein (TIGR03118 family)</fullName>
    </submittedName>
</protein>
<dbReference type="Proteomes" id="UP000584867">
    <property type="component" value="Unassembled WGS sequence"/>
</dbReference>
<comment type="caution">
    <text evidence="3">The sequence shown here is derived from an EMBL/GenBank/DDBJ whole genome shotgun (WGS) entry which is preliminary data.</text>
</comment>
<keyword evidence="1" id="KW-0472">Membrane</keyword>
<organism evidence="3 4">
    <name type="scientific">Granulicella mallensis</name>
    <dbReference type="NCBI Taxonomy" id="940614"/>
    <lineage>
        <taxon>Bacteria</taxon>
        <taxon>Pseudomonadati</taxon>
        <taxon>Acidobacteriota</taxon>
        <taxon>Terriglobia</taxon>
        <taxon>Terriglobales</taxon>
        <taxon>Acidobacteriaceae</taxon>
        <taxon>Granulicella</taxon>
    </lineage>
</organism>
<dbReference type="AlphaFoldDB" id="A0A7W7ZSA0"/>
<accession>A0A7W7ZSA0</accession>
<sequence length="553" mass="56062">MTYSNEVLRLTGRRLRTFSSVATKSPTRFALSLLFSAVAALCPLGSFAQTSTYTQTNIVSDGAVAANKTDPNLINPWGIAIGKAFWIDSPTSGLSLIDDSQGNQQFTVAVPPAIASSTHGEPTGVVFNGDTTVFQIPSNTAAQFIFATLDGTIAAWNSTTPAAVTVVNNSAAKAVYTGIAIDTNPTGTFLLAANQIPGGGIDVFDKNFAPAHLAGSFADSTLPANFSPFSVHILAGNVYVDYTEVNPATGKRVVGAGLGFVDVFDVNGNLIQRAISAGNLNAPWGMAIAPAGFGSFSGDLLVGNFGDGTINAFDPSSFALKGQLQDADGNAITNSGLWEIVFGAKNVGDPNTLFFSAGINGTKDGLFGEISLSGPPVGTPDFTFQSGTTALTVSNGKSGTVNVSLAGINGFSGPVTFSCSGLPTGDSCTFTPATVSVSGTTATAVAVSIATAATTSTGTAQLNQHGTGYGLTLAFMGPLGLLALLGIRRRSMLLRGTALAFALVLMSAGVIGCGSSSKDQSLPPPAAPVTTNITINATAGSTTHTIPVALTVD</sequence>
<dbReference type="SUPFAM" id="SSF101898">
    <property type="entry name" value="NHL repeat"/>
    <property type="match status" value="1"/>
</dbReference>
<proteinExistence type="predicted"/>
<keyword evidence="2" id="KW-0732">Signal</keyword>
<gene>
    <name evidence="3" type="ORF">HDF15_003220</name>
</gene>
<evidence type="ECO:0000313" key="3">
    <source>
        <dbReference type="EMBL" id="MBB5064858.1"/>
    </source>
</evidence>
<dbReference type="RefSeq" id="WP_184257100.1">
    <property type="nucleotide sequence ID" value="NZ_JACHIO010000013.1"/>
</dbReference>
<feature type="transmembrane region" description="Helical" evidence="1">
    <location>
        <begin position="492"/>
        <end position="512"/>
    </location>
</feature>
<feature type="chain" id="PRO_5030651650" evidence="2">
    <location>
        <begin position="49"/>
        <end position="553"/>
    </location>
</feature>
<keyword evidence="1" id="KW-0812">Transmembrane</keyword>